<keyword evidence="1" id="KW-0732">Signal</keyword>
<dbReference type="PROSITE" id="PS51257">
    <property type="entry name" value="PROKAR_LIPOPROTEIN"/>
    <property type="match status" value="1"/>
</dbReference>
<dbReference type="EMBL" id="LZLS01000217">
    <property type="protein sequence ID" value="OBK20701.1"/>
    <property type="molecule type" value="Genomic_DNA"/>
</dbReference>
<protein>
    <submittedName>
        <fullName evidence="2">Uncharacterized protein</fullName>
    </submittedName>
</protein>
<dbReference type="AlphaFoldDB" id="A0A1A3NFY8"/>
<evidence type="ECO:0000313" key="3">
    <source>
        <dbReference type="Proteomes" id="UP000093928"/>
    </source>
</evidence>
<reference evidence="2 3" key="1">
    <citation type="submission" date="2016-06" db="EMBL/GenBank/DDBJ databases">
        <authorList>
            <person name="Kjaerup R.B."/>
            <person name="Dalgaard T.S."/>
            <person name="Juul-Madsen H.R."/>
        </authorList>
    </citation>
    <scope>NUCLEOTIDE SEQUENCE [LARGE SCALE GENOMIC DNA]</scope>
    <source>
        <strain evidence="2 3">1165133.8</strain>
    </source>
</reference>
<dbReference type="RefSeq" id="WP_065146845.1">
    <property type="nucleotide sequence ID" value="NZ_LZLS01000217.1"/>
</dbReference>
<accession>A0A1A3NFY8</accession>
<sequence>MADATRSIAALMCTAGTMLAAVTGCASSASPSMHSSSGKAEFSTAAGKPLNLTPDRLLAATGGITPVGFGKPAHGKVSYGSDGEVIYTPDAGFTGTDEFDVTVSRAVKVYSEDQLPLASFSLAICG</sequence>
<evidence type="ECO:0000313" key="2">
    <source>
        <dbReference type="EMBL" id="OBK20701.1"/>
    </source>
</evidence>
<feature type="signal peptide" evidence="1">
    <location>
        <begin position="1"/>
        <end position="20"/>
    </location>
</feature>
<proteinExistence type="predicted"/>
<name>A0A1A3NFY8_MYCAS</name>
<evidence type="ECO:0000256" key="1">
    <source>
        <dbReference type="SAM" id="SignalP"/>
    </source>
</evidence>
<dbReference type="Proteomes" id="UP000093928">
    <property type="component" value="Unassembled WGS sequence"/>
</dbReference>
<organism evidence="2 3">
    <name type="scientific">Mycobacterium asiaticum</name>
    <dbReference type="NCBI Taxonomy" id="1790"/>
    <lineage>
        <taxon>Bacteria</taxon>
        <taxon>Bacillati</taxon>
        <taxon>Actinomycetota</taxon>
        <taxon>Actinomycetes</taxon>
        <taxon>Mycobacteriales</taxon>
        <taxon>Mycobacteriaceae</taxon>
        <taxon>Mycobacterium</taxon>
    </lineage>
</organism>
<gene>
    <name evidence="2" type="ORF">A5634_11995</name>
</gene>
<comment type="caution">
    <text evidence="2">The sequence shown here is derived from an EMBL/GenBank/DDBJ whole genome shotgun (WGS) entry which is preliminary data.</text>
</comment>
<feature type="chain" id="PRO_5038554507" evidence="1">
    <location>
        <begin position="21"/>
        <end position="126"/>
    </location>
</feature>
<dbReference type="Pfam" id="PF17963">
    <property type="entry name" value="Big_9"/>
    <property type="match status" value="1"/>
</dbReference>
<dbReference type="Gene3D" id="2.60.40.3440">
    <property type="match status" value="1"/>
</dbReference>